<protein>
    <submittedName>
        <fullName evidence="2">Uncharacterized protein</fullName>
    </submittedName>
</protein>
<comment type="caution">
    <text evidence="2">The sequence shown here is derived from an EMBL/GenBank/DDBJ whole genome shotgun (WGS) entry which is preliminary data.</text>
</comment>
<sequence>MAKTIHSFAIAFLAVMTVFASAGEAGSKRETDNQNSTISTAALDSHETVETAAEP</sequence>
<feature type="compositionally biased region" description="Polar residues" evidence="1">
    <location>
        <begin position="33"/>
        <end position="42"/>
    </location>
</feature>
<feature type="region of interest" description="Disordered" evidence="1">
    <location>
        <begin position="25"/>
        <end position="55"/>
    </location>
</feature>
<proteinExistence type="predicted"/>
<organism evidence="2">
    <name type="scientific">marine sediment metagenome</name>
    <dbReference type="NCBI Taxonomy" id="412755"/>
    <lineage>
        <taxon>unclassified sequences</taxon>
        <taxon>metagenomes</taxon>
        <taxon>ecological metagenomes</taxon>
    </lineage>
</organism>
<accession>X1BPF1</accession>
<reference evidence="2" key="1">
    <citation type="journal article" date="2014" name="Front. Microbiol.">
        <title>High frequency of phylogenetically diverse reductive dehalogenase-homologous genes in deep subseafloor sedimentary metagenomes.</title>
        <authorList>
            <person name="Kawai M."/>
            <person name="Futagami T."/>
            <person name="Toyoda A."/>
            <person name="Takaki Y."/>
            <person name="Nishi S."/>
            <person name="Hori S."/>
            <person name="Arai W."/>
            <person name="Tsubouchi T."/>
            <person name="Morono Y."/>
            <person name="Uchiyama I."/>
            <person name="Ito T."/>
            <person name="Fujiyama A."/>
            <person name="Inagaki F."/>
            <person name="Takami H."/>
        </authorList>
    </citation>
    <scope>NUCLEOTIDE SEQUENCE</scope>
    <source>
        <strain evidence="2">Expedition CK06-06</strain>
    </source>
</reference>
<dbReference type="AlphaFoldDB" id="X1BPF1"/>
<evidence type="ECO:0000256" key="1">
    <source>
        <dbReference type="SAM" id="MobiDB-lite"/>
    </source>
</evidence>
<gene>
    <name evidence="2" type="ORF">S01H4_37014</name>
</gene>
<evidence type="ECO:0000313" key="2">
    <source>
        <dbReference type="EMBL" id="GAG96885.1"/>
    </source>
</evidence>
<dbReference type="EMBL" id="BART01019839">
    <property type="protein sequence ID" value="GAG96885.1"/>
    <property type="molecule type" value="Genomic_DNA"/>
</dbReference>
<feature type="non-terminal residue" evidence="2">
    <location>
        <position position="55"/>
    </location>
</feature>
<name>X1BPF1_9ZZZZ</name>